<dbReference type="AlphaFoldDB" id="A0A418VQC2"/>
<accession>A0A418VQC2</accession>
<dbReference type="EMBL" id="QYUL01000004">
    <property type="protein sequence ID" value="RJF78455.1"/>
    <property type="molecule type" value="Genomic_DNA"/>
</dbReference>
<dbReference type="Proteomes" id="UP000283458">
    <property type="component" value="Unassembled WGS sequence"/>
</dbReference>
<evidence type="ECO:0000256" key="1">
    <source>
        <dbReference type="SAM" id="Phobius"/>
    </source>
</evidence>
<dbReference type="InterPro" id="IPR022516">
    <property type="entry name" value="CHP03798_Ocin"/>
</dbReference>
<comment type="caution">
    <text evidence="2">The sequence shown here is derived from an EMBL/GenBank/DDBJ whole genome shotgun (WGS) entry which is preliminary data.</text>
</comment>
<protein>
    <submittedName>
        <fullName evidence="2">Nif11-like leader peptide family natural product</fullName>
    </submittedName>
</protein>
<evidence type="ECO:0000313" key="2">
    <source>
        <dbReference type="EMBL" id="RJF78455.1"/>
    </source>
</evidence>
<name>A0A418VQC2_9PROT</name>
<keyword evidence="3" id="KW-1185">Reference proteome</keyword>
<keyword evidence="1" id="KW-0472">Membrane</keyword>
<sequence length="161" mass="16339">MAAWRPWSPSASACASPCPGRRRWSAAPTSTRSSRICANNCEKPGGSGMSQAEVDRFTAAVEATPSLLAPHMDVRTPVEMAARLQAAGYDITAADVEASLRCGLERSAELSDADLDRVSGGVLLTVGIGLGVAAFCAIPALVSGAVAVGLVAAQKAGVKIG</sequence>
<reference evidence="2 3" key="1">
    <citation type="submission" date="2018-09" db="EMBL/GenBank/DDBJ databases">
        <authorList>
            <person name="Zhu H."/>
        </authorList>
    </citation>
    <scope>NUCLEOTIDE SEQUENCE [LARGE SCALE GENOMIC DNA]</scope>
    <source>
        <strain evidence="2 3">K2W22B-5</strain>
    </source>
</reference>
<proteinExistence type="predicted"/>
<dbReference type="NCBIfam" id="TIGR03798">
    <property type="entry name" value="leader_Nif11"/>
    <property type="match status" value="1"/>
</dbReference>
<keyword evidence="1" id="KW-0812">Transmembrane</keyword>
<feature type="transmembrane region" description="Helical" evidence="1">
    <location>
        <begin position="122"/>
        <end position="153"/>
    </location>
</feature>
<organism evidence="2 3">
    <name type="scientific">Azospirillum cavernae</name>
    <dbReference type="NCBI Taxonomy" id="2320860"/>
    <lineage>
        <taxon>Bacteria</taxon>
        <taxon>Pseudomonadati</taxon>
        <taxon>Pseudomonadota</taxon>
        <taxon>Alphaproteobacteria</taxon>
        <taxon>Rhodospirillales</taxon>
        <taxon>Azospirillaceae</taxon>
        <taxon>Azospirillum</taxon>
    </lineage>
</organism>
<gene>
    <name evidence="2" type="ORF">D3877_25560</name>
</gene>
<evidence type="ECO:0000313" key="3">
    <source>
        <dbReference type="Proteomes" id="UP000283458"/>
    </source>
</evidence>
<keyword evidence="1" id="KW-1133">Transmembrane helix</keyword>